<feature type="transmembrane region" description="Helical" evidence="1">
    <location>
        <begin position="66"/>
        <end position="86"/>
    </location>
</feature>
<protein>
    <submittedName>
        <fullName evidence="2">Uncharacterized protein</fullName>
    </submittedName>
</protein>
<evidence type="ECO:0000313" key="3">
    <source>
        <dbReference type="Proteomes" id="UP000320516"/>
    </source>
</evidence>
<keyword evidence="1" id="KW-0812">Transmembrane</keyword>
<proteinExistence type="predicted"/>
<sequence>MDVTVRMQRAVRVGIVFVSYFMASFFTFLPDGNGEHGFQNLFWGLIYGFGWHVAGSLTHFSRSADIFGFFIWPLLVWVVLFLLTRLCFSAPRLWQRRLIWAGLALSLFIVMPGKTAFSLGFQHLPTLNNLEAAAY</sequence>
<keyword evidence="1" id="KW-0472">Membrane</keyword>
<evidence type="ECO:0000313" key="2">
    <source>
        <dbReference type="EMBL" id="TWB79614.1"/>
    </source>
</evidence>
<feature type="transmembrane region" description="Helical" evidence="1">
    <location>
        <begin position="12"/>
        <end position="29"/>
    </location>
</feature>
<reference evidence="2 3" key="1">
    <citation type="submission" date="2019-06" db="EMBL/GenBank/DDBJ databases">
        <title>Genomic Encyclopedia of Type Strains, Phase IV (KMG-V): Genome sequencing to study the core and pangenomes of soil and plant-associated prokaryotes.</title>
        <authorList>
            <person name="Whitman W."/>
        </authorList>
    </citation>
    <scope>NUCLEOTIDE SEQUENCE [LARGE SCALE GENOMIC DNA]</scope>
    <source>
        <strain evidence="2 3">BR 12005</strain>
    </source>
</reference>
<name>A0A560KCC4_9PROT</name>
<gene>
    <name evidence="2" type="ORF">FBZ87_10235</name>
</gene>
<dbReference type="EMBL" id="VITV01000002">
    <property type="protein sequence ID" value="TWB79614.1"/>
    <property type="molecule type" value="Genomic_DNA"/>
</dbReference>
<organism evidence="2 3">
    <name type="scientific">Nitrospirillum amazonense</name>
    <dbReference type="NCBI Taxonomy" id="28077"/>
    <lineage>
        <taxon>Bacteria</taxon>
        <taxon>Pseudomonadati</taxon>
        <taxon>Pseudomonadota</taxon>
        <taxon>Alphaproteobacteria</taxon>
        <taxon>Rhodospirillales</taxon>
        <taxon>Azospirillaceae</taxon>
        <taxon>Nitrospirillum</taxon>
    </lineage>
</organism>
<dbReference type="Proteomes" id="UP000320516">
    <property type="component" value="Unassembled WGS sequence"/>
</dbReference>
<dbReference type="RefSeq" id="WP_145609121.1">
    <property type="nucleotide sequence ID" value="NZ_VITV01000002.1"/>
</dbReference>
<accession>A0A560KCC4</accession>
<feature type="transmembrane region" description="Helical" evidence="1">
    <location>
        <begin position="41"/>
        <end position="60"/>
    </location>
</feature>
<evidence type="ECO:0000256" key="1">
    <source>
        <dbReference type="SAM" id="Phobius"/>
    </source>
</evidence>
<dbReference type="AlphaFoldDB" id="A0A560KCC4"/>
<feature type="transmembrane region" description="Helical" evidence="1">
    <location>
        <begin position="98"/>
        <end position="121"/>
    </location>
</feature>
<comment type="caution">
    <text evidence="2">The sequence shown here is derived from an EMBL/GenBank/DDBJ whole genome shotgun (WGS) entry which is preliminary data.</text>
</comment>
<keyword evidence="1" id="KW-1133">Transmembrane helix</keyword>